<dbReference type="AlphaFoldDB" id="A0A382IY32"/>
<accession>A0A382IY32</accession>
<feature type="compositionally biased region" description="Polar residues" evidence="1">
    <location>
        <begin position="26"/>
        <end position="40"/>
    </location>
</feature>
<reference evidence="2" key="1">
    <citation type="submission" date="2018-05" db="EMBL/GenBank/DDBJ databases">
        <authorList>
            <person name="Lanie J.A."/>
            <person name="Ng W.-L."/>
            <person name="Kazmierczak K.M."/>
            <person name="Andrzejewski T.M."/>
            <person name="Davidsen T.M."/>
            <person name="Wayne K.J."/>
            <person name="Tettelin H."/>
            <person name="Glass J.I."/>
            <person name="Rusch D."/>
            <person name="Podicherti R."/>
            <person name="Tsui H.-C.T."/>
            <person name="Winkler M.E."/>
        </authorList>
    </citation>
    <scope>NUCLEOTIDE SEQUENCE</scope>
</reference>
<evidence type="ECO:0000313" key="2">
    <source>
        <dbReference type="EMBL" id="SVC04072.1"/>
    </source>
</evidence>
<organism evidence="2">
    <name type="scientific">marine metagenome</name>
    <dbReference type="NCBI Taxonomy" id="408172"/>
    <lineage>
        <taxon>unclassified sequences</taxon>
        <taxon>metagenomes</taxon>
        <taxon>ecological metagenomes</taxon>
    </lineage>
</organism>
<name>A0A382IY32_9ZZZZ</name>
<feature type="region of interest" description="Disordered" evidence="1">
    <location>
        <begin position="1"/>
        <end position="40"/>
    </location>
</feature>
<proteinExistence type="predicted"/>
<feature type="non-terminal residue" evidence="2">
    <location>
        <position position="1"/>
    </location>
</feature>
<sequence>VLLSSSMLTNGLPKRKQKSSRVDQRAITSSNSSKSQSPRH</sequence>
<gene>
    <name evidence="2" type="ORF">METZ01_LOCUS256926</name>
</gene>
<protein>
    <submittedName>
        <fullName evidence="2">Uncharacterized protein</fullName>
    </submittedName>
</protein>
<evidence type="ECO:0000256" key="1">
    <source>
        <dbReference type="SAM" id="MobiDB-lite"/>
    </source>
</evidence>
<feature type="non-terminal residue" evidence="2">
    <location>
        <position position="40"/>
    </location>
</feature>
<dbReference type="EMBL" id="UINC01070150">
    <property type="protein sequence ID" value="SVC04072.1"/>
    <property type="molecule type" value="Genomic_DNA"/>
</dbReference>